<dbReference type="AlphaFoldDB" id="A0A3M9MHM3"/>
<gene>
    <name evidence="3" type="ORF">EFB08_16440</name>
</gene>
<dbReference type="InterPro" id="IPR029002">
    <property type="entry name" value="PLPC/GPLD1"/>
</dbReference>
<reference evidence="3 4" key="1">
    <citation type="submission" date="2018-11" db="EMBL/GenBank/DDBJ databases">
        <title>Rufibacter latericius sp. nov., isolated from water in Baiyang Lake.</title>
        <authorList>
            <person name="Yang Y."/>
        </authorList>
    </citation>
    <scope>NUCLEOTIDE SEQUENCE [LARGE SCALE GENOMIC DNA]</scope>
    <source>
        <strain evidence="3 4">R-22-1c-1</strain>
    </source>
</reference>
<keyword evidence="4" id="KW-1185">Reference proteome</keyword>
<evidence type="ECO:0000313" key="4">
    <source>
        <dbReference type="Proteomes" id="UP000272117"/>
    </source>
</evidence>
<accession>A0A3M9MHM3</accession>
<proteinExistence type="predicted"/>
<dbReference type="Proteomes" id="UP000272117">
    <property type="component" value="Unassembled WGS sequence"/>
</dbReference>
<feature type="chain" id="PRO_5018220798" description="Phospholipase C/D domain-containing protein" evidence="1">
    <location>
        <begin position="27"/>
        <end position="421"/>
    </location>
</feature>
<evidence type="ECO:0000313" key="3">
    <source>
        <dbReference type="EMBL" id="RNI25026.1"/>
    </source>
</evidence>
<feature type="signal peptide" evidence="1">
    <location>
        <begin position="1"/>
        <end position="26"/>
    </location>
</feature>
<organism evidence="3 4">
    <name type="scientific">Rufibacter latericius</name>
    <dbReference type="NCBI Taxonomy" id="2487040"/>
    <lineage>
        <taxon>Bacteria</taxon>
        <taxon>Pseudomonadati</taxon>
        <taxon>Bacteroidota</taxon>
        <taxon>Cytophagia</taxon>
        <taxon>Cytophagales</taxon>
        <taxon>Hymenobacteraceae</taxon>
        <taxon>Rufibacter</taxon>
    </lineage>
</organism>
<sequence length="421" mass="47760">MLGKRFFSCFGVLLFTMLVKPSVSNAYGVLTHQAIIDVAWEPSLVPLLRKKYPKATPEELRKAHAHAYGGAIIQDMGYYPFGNTFFTDLTHYVRSGDFIVALLEEAQTINEYAFGLGALAHYYADNYGHPIGTNRSVPLVYPEMKAQFGPSVTYEENPLAHIKMEFGFDVLQVARGNYAPEAYHDFIGFEVSQESLGRAFRKTYGFELSSLFISLKLTIGTFRRSVSTLIPSLTKAAWNLKESEIRAAKPSATRRQYLYRVKRTDYHQEWGREYQDPNLFQKTLSWLLRVLPKIGPNRTLAFKPPTPEAEKLFMESFNVTSEHYSAGIKHLSSTLGSLSNTDLDTGSRTQLGSYGKADKTYAEWLERLDKNNFASLSPELKHNLLQFYLKATSPKGSDKESQEEWNKTQALLTKLKAHQIN</sequence>
<feature type="domain" description="Phospholipase C/D" evidence="2">
    <location>
        <begin position="31"/>
        <end position="205"/>
    </location>
</feature>
<dbReference type="Pfam" id="PF00882">
    <property type="entry name" value="Zn_dep_PLPC"/>
    <property type="match status" value="1"/>
</dbReference>
<name>A0A3M9MHM3_9BACT</name>
<evidence type="ECO:0000259" key="2">
    <source>
        <dbReference type="Pfam" id="PF00882"/>
    </source>
</evidence>
<dbReference type="EMBL" id="RJJD01000010">
    <property type="protein sequence ID" value="RNI25026.1"/>
    <property type="molecule type" value="Genomic_DNA"/>
</dbReference>
<evidence type="ECO:0000256" key="1">
    <source>
        <dbReference type="SAM" id="SignalP"/>
    </source>
</evidence>
<keyword evidence="1" id="KW-0732">Signal</keyword>
<comment type="caution">
    <text evidence="3">The sequence shown here is derived from an EMBL/GenBank/DDBJ whole genome shotgun (WGS) entry which is preliminary data.</text>
</comment>
<protein>
    <recommendedName>
        <fullName evidence="2">Phospholipase C/D domain-containing protein</fullName>
    </recommendedName>
</protein>
<dbReference type="OrthoDB" id="648959at2"/>